<keyword evidence="1" id="KW-0472">Membrane</keyword>
<feature type="transmembrane region" description="Helical" evidence="1">
    <location>
        <begin position="35"/>
        <end position="58"/>
    </location>
</feature>
<dbReference type="Proteomes" id="UP001498238">
    <property type="component" value="Unassembled WGS sequence"/>
</dbReference>
<protein>
    <submittedName>
        <fullName evidence="2">Uncharacterized protein</fullName>
    </submittedName>
</protein>
<feature type="transmembrane region" description="Helical" evidence="1">
    <location>
        <begin position="104"/>
        <end position="130"/>
    </location>
</feature>
<organism evidence="2 3">
    <name type="scientific">Brevibacterium metallidurans</name>
    <dbReference type="NCBI Taxonomy" id="1482676"/>
    <lineage>
        <taxon>Bacteria</taxon>
        <taxon>Bacillati</taxon>
        <taxon>Actinomycetota</taxon>
        <taxon>Actinomycetes</taxon>
        <taxon>Micrococcales</taxon>
        <taxon>Brevibacteriaceae</taxon>
        <taxon>Brevibacterium</taxon>
    </lineage>
</organism>
<gene>
    <name evidence="2" type="ORF">NCCP602_04740</name>
</gene>
<feature type="transmembrane region" description="Helical" evidence="1">
    <location>
        <begin position="65"/>
        <end position="88"/>
    </location>
</feature>
<reference evidence="2 3" key="1">
    <citation type="submission" date="2024-01" db="EMBL/GenBank/DDBJ databases">
        <title>Characterization of antibiotic resistant novel bacterial strains and their environmental applications.</title>
        <authorList>
            <person name="Manzoor S."/>
            <person name="Abbas S."/>
            <person name="Arshad M."/>
            <person name="Ahmed I."/>
        </authorList>
    </citation>
    <scope>NUCLEOTIDE SEQUENCE [LARGE SCALE GENOMIC DNA]</scope>
    <source>
        <strain evidence="2 3">NCCP-602</strain>
    </source>
</reference>
<dbReference type="EMBL" id="BAAAAF010000001">
    <property type="protein sequence ID" value="GAA0034513.1"/>
    <property type="molecule type" value="Genomic_DNA"/>
</dbReference>
<comment type="caution">
    <text evidence="2">The sequence shown here is derived from an EMBL/GenBank/DDBJ whole genome shotgun (WGS) entry which is preliminary data.</text>
</comment>
<sequence>MSAGTGTALVCFVIVGLIGQRISDFSEFTPATLSWWAVYSLIFAALLVSATAFARIWASVSGASVLATVTCISAWVAVSLLLVLPLFIDASFGSSFDASSEWGFFSLVCGIVIAGAAAAVSFGASCVQLLRKGTPAN</sequence>
<evidence type="ECO:0000256" key="1">
    <source>
        <dbReference type="SAM" id="Phobius"/>
    </source>
</evidence>
<keyword evidence="1" id="KW-1133">Transmembrane helix</keyword>
<evidence type="ECO:0000313" key="2">
    <source>
        <dbReference type="EMBL" id="GAA0034513.1"/>
    </source>
</evidence>
<keyword evidence="3" id="KW-1185">Reference proteome</keyword>
<evidence type="ECO:0000313" key="3">
    <source>
        <dbReference type="Proteomes" id="UP001498238"/>
    </source>
</evidence>
<name>A0ABN0SJA7_9MICO</name>
<accession>A0ABN0SJA7</accession>
<keyword evidence="1" id="KW-0812">Transmembrane</keyword>
<proteinExistence type="predicted"/>